<proteinExistence type="inferred from homology"/>
<dbReference type="NCBIfam" id="NF002542">
    <property type="entry name" value="PRK02101.1-3"/>
    <property type="match status" value="1"/>
</dbReference>
<accession>A0A3B0XCR1</accession>
<reference evidence="1" key="1">
    <citation type="submission" date="2018-06" db="EMBL/GenBank/DDBJ databases">
        <authorList>
            <person name="Zhirakovskaya E."/>
        </authorList>
    </citation>
    <scope>NUCLEOTIDE SEQUENCE</scope>
</reference>
<name>A0A3B0XCR1_9ZZZZ</name>
<dbReference type="Pfam" id="PF03883">
    <property type="entry name" value="H2O2_YaaD"/>
    <property type="match status" value="1"/>
</dbReference>
<gene>
    <name evidence="1" type="ORF">MNBD_GAMMA11-1983</name>
</gene>
<dbReference type="NCBIfam" id="NF002541">
    <property type="entry name" value="PRK02101.1-1"/>
    <property type="match status" value="1"/>
</dbReference>
<sequence>MLIVVSPAKTLDYETPVQTKKFTLPDYLDDSAELIHRMREFSSLDISELMHVSSKIAELNFDRFEAWDKKFTEKNARQAILAFKGDVYTGLDAESFSGADFKFAQKHFRMLSGLYGMLRPLDLMQAYRLEMGTKLSTDRGKNLYAFWGSEVTNGLNAQLKKIKSSYLINLASNEYFKVIKPEELKGEIITPAFKELKNGEYKMLGVYAKKARGLLSRYIIQNQLEDIEDIKSFDVAGYKYNKKLSKDNTWAFTRKIPDKK</sequence>
<dbReference type="AlphaFoldDB" id="A0A3B0XCR1"/>
<dbReference type="PANTHER" id="PTHR30283:SF4">
    <property type="entry name" value="PEROXIDE STRESS RESISTANCE PROTEIN YAAA"/>
    <property type="match status" value="1"/>
</dbReference>
<dbReference type="InterPro" id="IPR005583">
    <property type="entry name" value="YaaA"/>
</dbReference>
<protein>
    <submittedName>
        <fullName evidence="1">UPF0246 protein YaaA</fullName>
    </submittedName>
</protein>
<dbReference type="PANTHER" id="PTHR30283">
    <property type="entry name" value="PEROXIDE STRESS RESPONSE PROTEIN YAAA"/>
    <property type="match status" value="1"/>
</dbReference>
<organism evidence="1">
    <name type="scientific">hydrothermal vent metagenome</name>
    <dbReference type="NCBI Taxonomy" id="652676"/>
    <lineage>
        <taxon>unclassified sequences</taxon>
        <taxon>metagenomes</taxon>
        <taxon>ecological metagenomes</taxon>
    </lineage>
</organism>
<evidence type="ECO:0000313" key="1">
    <source>
        <dbReference type="EMBL" id="VAW59379.1"/>
    </source>
</evidence>
<dbReference type="GO" id="GO:0005829">
    <property type="term" value="C:cytosol"/>
    <property type="evidence" value="ECO:0007669"/>
    <property type="project" value="TreeGrafter"/>
</dbReference>
<dbReference type="GO" id="GO:0033194">
    <property type="term" value="P:response to hydroperoxide"/>
    <property type="evidence" value="ECO:0007669"/>
    <property type="project" value="TreeGrafter"/>
</dbReference>
<dbReference type="HAMAP" id="MF_00652">
    <property type="entry name" value="UPF0246"/>
    <property type="match status" value="1"/>
</dbReference>
<dbReference type="EMBL" id="UOFG01000078">
    <property type="protein sequence ID" value="VAW59379.1"/>
    <property type="molecule type" value="Genomic_DNA"/>
</dbReference>